<dbReference type="AlphaFoldDB" id="A0A9E2F4X8"/>
<evidence type="ECO:0000256" key="1">
    <source>
        <dbReference type="SAM" id="Phobius"/>
    </source>
</evidence>
<keyword evidence="1" id="KW-1133">Transmembrane helix</keyword>
<organism evidence="2 3">
    <name type="scientific">Psychracetigena formicireducens</name>
    <dbReference type="NCBI Taxonomy" id="2986056"/>
    <lineage>
        <taxon>Bacteria</taxon>
        <taxon>Bacillati</taxon>
        <taxon>Candidatus Lithacetigenota</taxon>
        <taxon>Candidatus Psychracetigena</taxon>
    </lineage>
</organism>
<dbReference type="Proteomes" id="UP000811545">
    <property type="component" value="Unassembled WGS sequence"/>
</dbReference>
<comment type="caution">
    <text evidence="2">The sequence shown here is derived from an EMBL/GenBank/DDBJ whole genome shotgun (WGS) entry which is preliminary data.</text>
</comment>
<keyword evidence="1" id="KW-0472">Membrane</keyword>
<evidence type="ECO:0008006" key="4">
    <source>
        <dbReference type="Google" id="ProtNLM"/>
    </source>
</evidence>
<name>A0A9E2F4X8_PSYF1</name>
<dbReference type="EMBL" id="QLTW01000114">
    <property type="protein sequence ID" value="MBT9145556.1"/>
    <property type="molecule type" value="Genomic_DNA"/>
</dbReference>
<protein>
    <recommendedName>
        <fullName evidence="4">DUF4129 domain-containing protein</fullName>
    </recommendedName>
</protein>
<accession>A0A9E2F4X8</accession>
<gene>
    <name evidence="2" type="ORF">DDT42_01428</name>
</gene>
<evidence type="ECO:0000313" key="2">
    <source>
        <dbReference type="EMBL" id="MBT9145556.1"/>
    </source>
</evidence>
<reference evidence="2 3" key="1">
    <citation type="journal article" date="2021" name="bioRxiv">
        <title>Unique metabolic strategies in Hadean analogues reveal hints for primordial physiology.</title>
        <authorList>
            <person name="Nobu M.K."/>
            <person name="Nakai R."/>
            <person name="Tamazawa S."/>
            <person name="Mori H."/>
            <person name="Toyoda A."/>
            <person name="Ijiri A."/>
            <person name="Suzuki S."/>
            <person name="Kurokawa K."/>
            <person name="Kamagata Y."/>
            <person name="Tamaki H."/>
        </authorList>
    </citation>
    <scope>NUCLEOTIDE SEQUENCE [LARGE SCALE GENOMIC DNA]</scope>
    <source>
        <strain evidence="2">BS525</strain>
    </source>
</reference>
<feature type="transmembrane region" description="Helical" evidence="1">
    <location>
        <begin position="497"/>
        <end position="518"/>
    </location>
</feature>
<proteinExistence type="predicted"/>
<keyword evidence="1" id="KW-0812">Transmembrane</keyword>
<sequence>MIRQTKAKIFLLIIIAVVITTNLSFAQPLKTPHQNPETVSFKYSPLSLLLFLGNVLDLAAQSKFMEAKDLLKLIEKVNLPEELRFIINRYIKLGEELFTLLEESENLLKKAEAYLTNYQTKEALRALNETQSHLNQAKILIRNIQGATNDLSNRVGALAAVIGTPLREAHDQLIILIDKINYLWEKLYQPLLSLIQRHEEIADVILTPTELILNVSPLTSFVGEPLTLNGKLTARERPLSRRSITIKLGDEKHTLNTNLDGSFSTVLTLPYLYQPTITMFAQYQPEDNDLGVYESSQSKTITINLLYYTTTIKVQVPKQIYPARPFTVKGSISSSNSKVERTLELLWNETKISTMNTKDTFDITLTAPINTAKGVQNLTLKLLPFRRYAGAVQKVTTSLIQAPLKIDITISEFILIPQSLELTGRLSSPNFRPPANSFLEFTIGTFSAKTRTGLDGKFKATLDIPFNIHAFGPQKLQIKVRPLEPWFSPAIDTRNIFFINLLSLGLFILAVSPMGLLVSKKIRFKISESKKSSAPPTTTIPAIEEETLDETLAETLEEIVSPLYPKTRIIKIYQQTLKILETEEQIFIAPHLTLREILNRVLSKIPQTQSSFGELTFLTELALYSNKEITEEMANYAENLEGQIFEAVKLSNNPSSKRSNNL</sequence>
<evidence type="ECO:0000313" key="3">
    <source>
        <dbReference type="Proteomes" id="UP000811545"/>
    </source>
</evidence>